<dbReference type="Proteomes" id="UP000639772">
    <property type="component" value="Unassembled WGS sequence"/>
</dbReference>
<dbReference type="OrthoDB" id="19232at2759"/>
<comment type="caution">
    <text evidence="1">The sequence shown here is derived from an EMBL/GenBank/DDBJ whole genome shotgun (WGS) entry which is preliminary data.</text>
</comment>
<sequence length="367" mass="39459">MEAYQNGTPNTKHPLVGDAGPVLDMLAVTLENLSASAQVARSTVSAVYRTAQMISFYRETHVGAHRIFSIVLVSFLISSDNTSALIAVGSGPLSTNTPQNSEAIANTYGLILCFLESKGFSSLFYGFWFYITQSSGFGPGEDDTNASKSLSAIVLSDDRSIESMASVIVNGFVNLSDSESSAMKMQLLKEFLPDDLCPSGAQFVHVSDNYHHVAKANMPRKYLTQEDGCAEANDGVSDAKSQLHGFHLLSVNQLLESVLETARQVGRISVSTTPDVPFKEMANQCEALLMGKQQKLSVFVASQQKQQVSLVQAVSIPSVTTQANQLETVGNPLFDGIAISMMTCAHSKFLKLPASSPYDNFLKAAGC</sequence>
<dbReference type="InterPro" id="IPR055296">
    <property type="entry name" value="SRL2-like"/>
</dbReference>
<evidence type="ECO:0000313" key="2">
    <source>
        <dbReference type="Proteomes" id="UP000639772"/>
    </source>
</evidence>
<name>A0A835U298_VANPL</name>
<protein>
    <submittedName>
        <fullName evidence="1">Uncharacterized protein</fullName>
    </submittedName>
</protein>
<dbReference type="AlphaFoldDB" id="A0A835U298"/>
<gene>
    <name evidence="1" type="ORF">HPP92_028617</name>
</gene>
<dbReference type="PANTHER" id="PTHR46087:SF9">
    <property type="entry name" value="ARM REPEAT SUPERFAMILY PROTEIN"/>
    <property type="match status" value="1"/>
</dbReference>
<accession>A0A835U298</accession>
<organism evidence="1 2">
    <name type="scientific">Vanilla planifolia</name>
    <name type="common">Vanilla</name>
    <dbReference type="NCBI Taxonomy" id="51239"/>
    <lineage>
        <taxon>Eukaryota</taxon>
        <taxon>Viridiplantae</taxon>
        <taxon>Streptophyta</taxon>
        <taxon>Embryophyta</taxon>
        <taxon>Tracheophyta</taxon>
        <taxon>Spermatophyta</taxon>
        <taxon>Magnoliopsida</taxon>
        <taxon>Liliopsida</taxon>
        <taxon>Asparagales</taxon>
        <taxon>Orchidaceae</taxon>
        <taxon>Vanilloideae</taxon>
        <taxon>Vanilleae</taxon>
        <taxon>Vanilla</taxon>
    </lineage>
</organism>
<dbReference type="PANTHER" id="PTHR46087">
    <property type="entry name" value="PUTATIVE, EXPRESSED-RELATED"/>
    <property type="match status" value="1"/>
</dbReference>
<reference evidence="1 2" key="1">
    <citation type="journal article" date="2020" name="Nat. Food">
        <title>A phased Vanilla planifolia genome enables genetic improvement of flavour and production.</title>
        <authorList>
            <person name="Hasing T."/>
            <person name="Tang H."/>
            <person name="Brym M."/>
            <person name="Khazi F."/>
            <person name="Huang T."/>
            <person name="Chambers A.H."/>
        </authorList>
    </citation>
    <scope>NUCLEOTIDE SEQUENCE [LARGE SCALE GENOMIC DNA]</scope>
    <source>
        <tissue evidence="1">Leaf</tissue>
    </source>
</reference>
<evidence type="ECO:0000313" key="1">
    <source>
        <dbReference type="EMBL" id="KAG0446829.1"/>
    </source>
</evidence>
<dbReference type="EMBL" id="JADCNM010000534">
    <property type="protein sequence ID" value="KAG0446829.1"/>
    <property type="molecule type" value="Genomic_DNA"/>
</dbReference>
<proteinExistence type="predicted"/>